<name>A0A4D9DLT6_9SAUR</name>
<feature type="domain" description="EGF-like" evidence="17">
    <location>
        <begin position="171"/>
        <end position="208"/>
    </location>
</feature>
<dbReference type="GO" id="GO:0007166">
    <property type="term" value="P:cell surface receptor signaling pathway"/>
    <property type="evidence" value="ECO:0007669"/>
    <property type="project" value="InterPro"/>
</dbReference>
<dbReference type="SMART" id="SM00179">
    <property type="entry name" value="EGF_CA"/>
    <property type="match status" value="3"/>
</dbReference>
<reference evidence="20 21" key="2">
    <citation type="submission" date="2019-04" db="EMBL/GenBank/DDBJ databases">
        <title>The genome sequence of big-headed turtle.</title>
        <authorList>
            <person name="Gong S."/>
        </authorList>
    </citation>
    <scope>NUCLEOTIDE SEQUENCE [LARGE SCALE GENOMIC DNA]</scope>
    <source>
        <strain evidence="20">DO16091913</strain>
        <tissue evidence="20">Muscle</tissue>
    </source>
</reference>
<keyword evidence="5 15" id="KW-0812">Transmembrane</keyword>
<evidence type="ECO:0000256" key="14">
    <source>
        <dbReference type="PROSITE-ProRule" id="PRU00076"/>
    </source>
</evidence>
<evidence type="ECO:0000256" key="9">
    <source>
        <dbReference type="ARBA" id="ARBA00022989"/>
    </source>
</evidence>
<dbReference type="InterPro" id="IPR057244">
    <property type="entry name" value="GAIN_B"/>
</dbReference>
<feature type="transmembrane region" description="Helical" evidence="15">
    <location>
        <begin position="692"/>
        <end position="714"/>
    </location>
</feature>
<comment type="subcellular location">
    <subcellularLocation>
        <location evidence="1">Cell membrane</location>
        <topology evidence="1">Multi-pass membrane protein</topology>
    </subcellularLocation>
</comment>
<dbReference type="GO" id="GO:0004930">
    <property type="term" value="F:G protein-coupled receptor activity"/>
    <property type="evidence" value="ECO:0007669"/>
    <property type="project" value="InterPro"/>
</dbReference>
<dbReference type="InterPro" id="IPR000742">
    <property type="entry name" value="EGF"/>
</dbReference>
<dbReference type="CDD" id="cd15439">
    <property type="entry name" value="7tmB2_EMR"/>
    <property type="match status" value="1"/>
</dbReference>
<gene>
    <name evidence="20" type="ORF">DR999_PMT22383</name>
</gene>
<feature type="transmembrane region" description="Helical" evidence="15">
    <location>
        <begin position="720"/>
        <end position="743"/>
    </location>
</feature>
<dbReference type="PRINTS" id="PR00249">
    <property type="entry name" value="GPCRSECRETIN"/>
</dbReference>
<reference evidence="20 21" key="1">
    <citation type="submission" date="2019-04" db="EMBL/GenBank/DDBJ databases">
        <title>Draft genome of the big-headed turtle Platysternon megacephalum.</title>
        <authorList>
            <person name="Gong S."/>
        </authorList>
    </citation>
    <scope>NUCLEOTIDE SEQUENCE [LARGE SCALE GENOMIC DNA]</scope>
    <source>
        <strain evidence="20">DO16091913</strain>
        <tissue evidence="20">Muscle</tissue>
    </source>
</reference>
<feature type="transmembrane region" description="Helical" evidence="15">
    <location>
        <begin position="611"/>
        <end position="633"/>
    </location>
</feature>
<dbReference type="PANTHER" id="PTHR12011">
    <property type="entry name" value="ADHESION G-PROTEIN COUPLED RECEPTOR"/>
    <property type="match status" value="1"/>
</dbReference>
<feature type="transmembrane region" description="Helical" evidence="15">
    <location>
        <begin position="496"/>
        <end position="521"/>
    </location>
</feature>
<evidence type="ECO:0000259" key="17">
    <source>
        <dbReference type="PROSITE" id="PS50026"/>
    </source>
</evidence>
<evidence type="ECO:0000313" key="21">
    <source>
        <dbReference type="Proteomes" id="UP000297703"/>
    </source>
</evidence>
<dbReference type="GO" id="GO:0007189">
    <property type="term" value="P:adenylate cyclase-activating G protein-coupled receptor signaling pathway"/>
    <property type="evidence" value="ECO:0007669"/>
    <property type="project" value="TreeGrafter"/>
</dbReference>
<dbReference type="Proteomes" id="UP000297703">
    <property type="component" value="Unassembled WGS sequence"/>
</dbReference>
<feature type="domain" description="EGF-like" evidence="17">
    <location>
        <begin position="26"/>
        <end position="63"/>
    </location>
</feature>
<dbReference type="Pfam" id="PF01825">
    <property type="entry name" value="GPS"/>
    <property type="match status" value="1"/>
</dbReference>
<accession>A0A4D9DLT6</accession>
<dbReference type="PANTHER" id="PTHR12011:SF449">
    <property type="entry name" value="ADHESION G PROTEIN-COUPLED RECEPTOR E1"/>
    <property type="match status" value="1"/>
</dbReference>
<comment type="caution">
    <text evidence="20">The sequence shown here is derived from an EMBL/GenBank/DDBJ whole genome shotgun (WGS) entry which is preliminary data.</text>
</comment>
<dbReference type="SMART" id="SM00303">
    <property type="entry name" value="GPS"/>
    <property type="match status" value="1"/>
</dbReference>
<organism evidence="20 21">
    <name type="scientific">Platysternon megacephalum</name>
    <name type="common">big-headed turtle</name>
    <dbReference type="NCBI Taxonomy" id="55544"/>
    <lineage>
        <taxon>Eukaryota</taxon>
        <taxon>Metazoa</taxon>
        <taxon>Chordata</taxon>
        <taxon>Craniata</taxon>
        <taxon>Vertebrata</taxon>
        <taxon>Euteleostomi</taxon>
        <taxon>Archelosauria</taxon>
        <taxon>Testudinata</taxon>
        <taxon>Testudines</taxon>
        <taxon>Cryptodira</taxon>
        <taxon>Durocryptodira</taxon>
        <taxon>Testudinoidea</taxon>
        <taxon>Platysternidae</taxon>
        <taxon>Platysternon</taxon>
    </lineage>
</organism>
<sequence>MKQLISHVLGFCWLVCFKGTQCFTSALNRCDDPSVCPTHAMCTYAIQGHHCTCRPGFVSTSGDPDFTDPTVQCKADRCANSSTCPDLATCENIPGGYHCTCKGGFVPSFGAEPFTDPRVKCVADRCQNSSTCPDLATCKNIPGGYHCTCKGGFVPSFGAEPFTDPTVECVDIDECLDVASCPANATCTNTPGNHYCACNTGFASSSGEQRFTVPAVQCNEVASNDLVRNCENRRLDAAHGLSPDDAAFCTLLTSTFSVLGDPYERKNSTVSLEKAAEGFASILEQTPSWSNLSTKQLSTMATVFLERVENVVLDAFDNPTGNGSQTIQMKQLDVQTKVIEDGCPGEDSVVSLEVKGETMKISCRTIQGTVAQARAGVAFASYVGMESILNGSFFHGQRDTSVWPVRINSRVVSAILTSQTKTDFPDPVNYTFQNIMPSSSPDELICVSWEATARRGSWSRAGCGVLPSNATHTTCSCNRVSNLAVLMASGEITAGFPLFLISHVGLALSLLCLFLAILTFLLCRSIRNVNTSIHLQLCLCLFLADLLFLTAVDSPSHQLACAVIAGLLHYLFLACFAWMFLEAVVLFLTVRNLGVVNYFSTHSPKMRHLRLFGYGFPALVVAVSAAVMPAGYGRQENCWLSMEKGFIWSFLGPVCAIIGINSALFALTLRMLQRKLSSLNTEVSTLKDTRLLTFKAIAQVFVLGCTWIFGLLQVGPAATVMAYLFTIVNSLQGAFIFLVHCLLNRQVREEYKRWFTCKPKSHVSDVSMSTLVTSSKAG</sequence>
<evidence type="ECO:0000256" key="2">
    <source>
        <dbReference type="ARBA" id="ARBA00007343"/>
    </source>
</evidence>
<evidence type="ECO:0000256" key="16">
    <source>
        <dbReference type="SAM" id="SignalP"/>
    </source>
</evidence>
<dbReference type="InterPro" id="IPR001740">
    <property type="entry name" value="GPCR_2_EMR1-like_rcpt"/>
</dbReference>
<dbReference type="Gene3D" id="2.10.25.10">
    <property type="entry name" value="Laminin"/>
    <property type="match status" value="4"/>
</dbReference>
<dbReference type="PRINTS" id="PR01128">
    <property type="entry name" value="EMR1HORMONER"/>
</dbReference>
<dbReference type="GO" id="GO:0005886">
    <property type="term" value="C:plasma membrane"/>
    <property type="evidence" value="ECO:0007669"/>
    <property type="project" value="UniProtKB-SubCell"/>
</dbReference>
<dbReference type="Gene3D" id="1.20.1070.10">
    <property type="entry name" value="Rhodopsin 7-helix transmembrane proteins"/>
    <property type="match status" value="1"/>
</dbReference>
<evidence type="ECO:0000256" key="15">
    <source>
        <dbReference type="SAM" id="Phobius"/>
    </source>
</evidence>
<keyword evidence="11" id="KW-1015">Disulfide bond</keyword>
<keyword evidence="7" id="KW-0677">Repeat</keyword>
<evidence type="ECO:0000256" key="7">
    <source>
        <dbReference type="ARBA" id="ARBA00022737"/>
    </source>
</evidence>
<dbReference type="Pfam" id="PF07645">
    <property type="entry name" value="EGF_CA"/>
    <property type="match status" value="3"/>
</dbReference>
<dbReference type="EMBL" id="QXTE01001031">
    <property type="protein sequence ID" value="TFJ95893.1"/>
    <property type="molecule type" value="Genomic_DNA"/>
</dbReference>
<keyword evidence="8" id="KW-0106">Calcium</keyword>
<keyword evidence="10 15" id="KW-0472">Membrane</keyword>
<keyword evidence="6 16" id="KW-0732">Signal</keyword>
<comment type="caution">
    <text evidence="14">Lacks conserved residue(s) required for the propagation of feature annotation.</text>
</comment>
<dbReference type="InterPro" id="IPR000152">
    <property type="entry name" value="EGF-type_Asp/Asn_hydroxyl_site"/>
</dbReference>
<evidence type="ECO:0000256" key="1">
    <source>
        <dbReference type="ARBA" id="ARBA00004651"/>
    </source>
</evidence>
<dbReference type="SMART" id="SM00181">
    <property type="entry name" value="EGF"/>
    <property type="match status" value="4"/>
</dbReference>
<feature type="domain" description="EGF-like" evidence="17">
    <location>
        <begin position="74"/>
        <end position="111"/>
    </location>
</feature>
<feature type="domain" description="G-protein coupled receptors family 2 profile 2" evidence="19">
    <location>
        <begin position="498"/>
        <end position="744"/>
    </location>
</feature>
<evidence type="ECO:0000259" key="18">
    <source>
        <dbReference type="PROSITE" id="PS50221"/>
    </source>
</evidence>
<evidence type="ECO:0000256" key="11">
    <source>
        <dbReference type="ARBA" id="ARBA00023157"/>
    </source>
</evidence>
<dbReference type="AlphaFoldDB" id="A0A4D9DLT6"/>
<dbReference type="Pfam" id="PF00002">
    <property type="entry name" value="7tm_2"/>
    <property type="match status" value="1"/>
</dbReference>
<dbReference type="InterPro" id="IPR000832">
    <property type="entry name" value="GPCR_2_secretin-like"/>
</dbReference>
<evidence type="ECO:0000256" key="4">
    <source>
        <dbReference type="ARBA" id="ARBA00022536"/>
    </source>
</evidence>
<evidence type="ECO:0000256" key="8">
    <source>
        <dbReference type="ARBA" id="ARBA00022837"/>
    </source>
</evidence>
<protein>
    <submittedName>
        <fullName evidence="20">Carboxylase</fullName>
    </submittedName>
</protein>
<evidence type="ECO:0000256" key="6">
    <source>
        <dbReference type="ARBA" id="ARBA00022729"/>
    </source>
</evidence>
<evidence type="ECO:0000256" key="13">
    <source>
        <dbReference type="ARBA" id="ARBA00023180"/>
    </source>
</evidence>
<dbReference type="CDD" id="cd00054">
    <property type="entry name" value="EGF_CA"/>
    <property type="match status" value="3"/>
</dbReference>
<comment type="similarity">
    <text evidence="2">Belongs to the G-protein coupled receptor 2 family. Adhesion G-protein coupled receptor (ADGR) subfamily.</text>
</comment>
<feature type="transmembrane region" description="Helical" evidence="15">
    <location>
        <begin position="645"/>
        <end position="672"/>
    </location>
</feature>
<feature type="domain" description="EGF-like" evidence="17">
    <location>
        <begin position="122"/>
        <end position="159"/>
    </location>
</feature>
<dbReference type="FunFam" id="1.20.1070.10:FF:000054">
    <property type="entry name" value="Adhesion G protein-coupled receptor E3"/>
    <property type="match status" value="1"/>
</dbReference>
<dbReference type="PROSITE" id="PS00010">
    <property type="entry name" value="ASX_HYDROXYL"/>
    <property type="match status" value="2"/>
</dbReference>
<keyword evidence="9 15" id="KW-1133">Transmembrane helix</keyword>
<dbReference type="SUPFAM" id="SSF81321">
    <property type="entry name" value="Family A G protein-coupled receptor-like"/>
    <property type="match status" value="1"/>
</dbReference>
<evidence type="ECO:0000256" key="5">
    <source>
        <dbReference type="ARBA" id="ARBA00022692"/>
    </source>
</evidence>
<keyword evidence="3" id="KW-1003">Cell membrane</keyword>
<dbReference type="PROSITE" id="PS00650">
    <property type="entry name" value="G_PROTEIN_RECEP_F2_2"/>
    <property type="match status" value="1"/>
</dbReference>
<proteinExistence type="inferred from homology"/>
<dbReference type="InterPro" id="IPR001881">
    <property type="entry name" value="EGF-like_Ca-bd_dom"/>
</dbReference>
<dbReference type="PROSITE" id="PS50261">
    <property type="entry name" value="G_PROTEIN_RECEP_F2_4"/>
    <property type="match status" value="1"/>
</dbReference>
<dbReference type="InterPro" id="IPR049883">
    <property type="entry name" value="NOTCH1_EGF-like"/>
</dbReference>
<feature type="signal peptide" evidence="16">
    <location>
        <begin position="1"/>
        <end position="22"/>
    </location>
</feature>
<feature type="transmembrane region" description="Helical" evidence="15">
    <location>
        <begin position="564"/>
        <end position="590"/>
    </location>
</feature>
<keyword evidence="12" id="KW-0675">Receptor</keyword>
<dbReference type="InterPro" id="IPR046338">
    <property type="entry name" value="GAIN_dom_sf"/>
</dbReference>
<dbReference type="InterPro" id="IPR000203">
    <property type="entry name" value="GPS"/>
</dbReference>
<dbReference type="PROSITE" id="PS50221">
    <property type="entry name" value="GAIN_B"/>
    <property type="match status" value="1"/>
</dbReference>
<dbReference type="OrthoDB" id="9426323at2759"/>
<dbReference type="SUPFAM" id="SSF57196">
    <property type="entry name" value="EGF/Laminin"/>
    <property type="match status" value="3"/>
</dbReference>
<keyword evidence="4 14" id="KW-0245">EGF-like domain</keyword>
<dbReference type="InterPro" id="IPR017983">
    <property type="entry name" value="GPCR_2_secretin-like_CS"/>
</dbReference>
<dbReference type="Gene3D" id="2.60.220.50">
    <property type="match status" value="1"/>
</dbReference>
<feature type="transmembrane region" description="Helical" evidence="15">
    <location>
        <begin position="533"/>
        <end position="552"/>
    </location>
</feature>
<feature type="domain" description="GAIN-B" evidence="18">
    <location>
        <begin position="330"/>
        <end position="493"/>
    </location>
</feature>
<dbReference type="FunFam" id="2.10.25.10:FF:000038">
    <property type="entry name" value="Fibrillin 2"/>
    <property type="match status" value="1"/>
</dbReference>
<dbReference type="InterPro" id="IPR017981">
    <property type="entry name" value="GPCR_2-like_7TM"/>
</dbReference>
<keyword evidence="21" id="KW-1185">Reference proteome</keyword>
<dbReference type="GO" id="GO:0005509">
    <property type="term" value="F:calcium ion binding"/>
    <property type="evidence" value="ECO:0007669"/>
    <property type="project" value="InterPro"/>
</dbReference>
<feature type="chain" id="PRO_5020022741" evidence="16">
    <location>
        <begin position="23"/>
        <end position="778"/>
    </location>
</feature>
<evidence type="ECO:0000313" key="20">
    <source>
        <dbReference type="EMBL" id="TFJ95893.1"/>
    </source>
</evidence>
<evidence type="ECO:0000256" key="10">
    <source>
        <dbReference type="ARBA" id="ARBA00023136"/>
    </source>
</evidence>
<dbReference type="PROSITE" id="PS50026">
    <property type="entry name" value="EGF_3"/>
    <property type="match status" value="4"/>
</dbReference>
<evidence type="ECO:0000256" key="3">
    <source>
        <dbReference type="ARBA" id="ARBA00022475"/>
    </source>
</evidence>
<evidence type="ECO:0000259" key="19">
    <source>
        <dbReference type="PROSITE" id="PS50261"/>
    </source>
</evidence>
<keyword evidence="13" id="KW-0325">Glycoprotein</keyword>
<evidence type="ECO:0000256" key="12">
    <source>
        <dbReference type="ARBA" id="ARBA00023170"/>
    </source>
</evidence>